<reference evidence="1 2" key="1">
    <citation type="journal article" date="2020" name="ISME J.">
        <title>Comparative genomics reveals insights into cyanobacterial evolution and habitat adaptation.</title>
        <authorList>
            <person name="Chen M.Y."/>
            <person name="Teng W.K."/>
            <person name="Zhao L."/>
            <person name="Hu C.X."/>
            <person name="Zhou Y.K."/>
            <person name="Han B.P."/>
            <person name="Song L.R."/>
            <person name="Shu W.S."/>
        </authorList>
    </citation>
    <scope>NUCLEOTIDE SEQUENCE [LARGE SCALE GENOMIC DNA]</scope>
    <source>
        <strain evidence="1 2">FACHB-362</strain>
    </source>
</reference>
<name>A0ABR8J1K6_9NOST</name>
<evidence type="ECO:0000313" key="1">
    <source>
        <dbReference type="EMBL" id="MBD2690926.1"/>
    </source>
</evidence>
<dbReference type="Proteomes" id="UP000660381">
    <property type="component" value="Unassembled WGS sequence"/>
</dbReference>
<evidence type="ECO:0000313" key="2">
    <source>
        <dbReference type="Proteomes" id="UP000660381"/>
    </source>
</evidence>
<keyword evidence="2" id="KW-1185">Reference proteome</keyword>
<accession>A0ABR8J1K6</accession>
<comment type="caution">
    <text evidence="1">The sequence shown here is derived from an EMBL/GenBank/DDBJ whole genome shotgun (WGS) entry which is preliminary data.</text>
</comment>
<organism evidence="1 2">
    <name type="scientific">Anabaena catenula FACHB-362</name>
    <dbReference type="NCBI Taxonomy" id="2692877"/>
    <lineage>
        <taxon>Bacteria</taxon>
        <taxon>Bacillati</taxon>
        <taxon>Cyanobacteriota</taxon>
        <taxon>Cyanophyceae</taxon>
        <taxon>Nostocales</taxon>
        <taxon>Nostocaceae</taxon>
        <taxon>Anabaena</taxon>
    </lineage>
</organism>
<protein>
    <submittedName>
        <fullName evidence="1">Uncharacterized protein</fullName>
    </submittedName>
</protein>
<sequence length="690" mass="77484">MKIAFLQEDIQLLASILQEQLLLEVPSGKAFQVRCAVQNDELMVLTQHPPGVTVDTQKIFAVLEEAFQWQSQYHGQRVQFYVRVSGEKLPYAKQSLTVKAKEIQSSEEMKRTEESDTLKPSAEANILIFPPPDSPKTASLGTDDYISKNPFSLTTDDYISETSFSSIKDDHISENPFSLTTDDHISETSFSSIKDDHISENPFSLTTDDYISENSFSSIKDDYISENSFSSIKNDYISENSFSETPIIDENYLEDQDKFDPFAGGQNLSKSKKLSLPPLPILLGAVLGVAVICGGGAFFLTRSCVIGGCPELQIAKQFQSESQQLMRQAKSEKQLLAVQQQLETTISSLKVIPQWSPRYQQAQELASSFSEQSGKISLVVKALQAAAAAEQKTKTPANSLEELRTRQSLWRQAIAPLESIKFGQELYGLVQGNLPSYQRNLQSLNQQLLKEETWLKKLATTKVLADANIQREATAKSGNDWQKLKSAWLKVVNTLKSIPQGSTGYQEAQNLLTDYQQKFNFASDRATKETDASTIYQRALNIANQAKVQGQKNQWQESVDSWKEALDMANKIPQDSFYYNQAQSLIPPYRTALAQAEEKFQLYGNLTKTRADLNTTCVNGIRFCVFNIENKGIIVRLTPEYDKQLESDNPNIQSHFQALRDALGVVGENAQLPLFIYNSQGQERYMKMPQ</sequence>
<dbReference type="EMBL" id="JACJTQ010000003">
    <property type="protein sequence ID" value="MBD2690926.1"/>
    <property type="molecule type" value="Genomic_DNA"/>
</dbReference>
<dbReference type="RefSeq" id="WP_190905460.1">
    <property type="nucleotide sequence ID" value="NZ_JACJTQ010000003.1"/>
</dbReference>
<proteinExistence type="predicted"/>
<gene>
    <name evidence="1" type="ORF">H6G68_03985</name>
</gene>